<dbReference type="Pfam" id="PF11162">
    <property type="entry name" value="DUF2946"/>
    <property type="match status" value="1"/>
</dbReference>
<name>A0ABT2BLY6_9BURK</name>
<accession>A0ABT2BLY6</accession>
<feature type="compositionally biased region" description="Basic and acidic residues" evidence="1">
    <location>
        <begin position="119"/>
        <end position="132"/>
    </location>
</feature>
<protein>
    <submittedName>
        <fullName evidence="3">DUF2946 family protein</fullName>
    </submittedName>
</protein>
<evidence type="ECO:0000256" key="1">
    <source>
        <dbReference type="SAM" id="MobiDB-lite"/>
    </source>
</evidence>
<evidence type="ECO:0000313" key="3">
    <source>
        <dbReference type="EMBL" id="MCS0609534.1"/>
    </source>
</evidence>
<dbReference type="EMBL" id="JANUGV010000004">
    <property type="protein sequence ID" value="MCS0609534.1"/>
    <property type="molecule type" value="Genomic_DNA"/>
</dbReference>
<feature type="signal peptide" evidence="2">
    <location>
        <begin position="1"/>
        <end position="23"/>
    </location>
</feature>
<keyword evidence="2" id="KW-0732">Signal</keyword>
<feature type="region of interest" description="Disordered" evidence="1">
    <location>
        <begin position="113"/>
        <end position="132"/>
    </location>
</feature>
<evidence type="ECO:0000256" key="2">
    <source>
        <dbReference type="SAM" id="SignalP"/>
    </source>
</evidence>
<comment type="caution">
    <text evidence="3">The sequence shown here is derived from an EMBL/GenBank/DDBJ whole genome shotgun (WGS) entry which is preliminary data.</text>
</comment>
<sequence length="132" mass="13644">MNVILRSLILWLALLAVPFQGFASATMMPCAHSSGHSSPATHAMQGHADCKMAAHHGEAGKAASQDCKGKTAHHDGKCSNCSFCCVGAALAAQALSTAAPHAPVTTAIPFADGHVPTVDPEHPERPPRFARA</sequence>
<dbReference type="RefSeq" id="WP_258857188.1">
    <property type="nucleotide sequence ID" value="NZ_JANUGV010000004.1"/>
</dbReference>
<gene>
    <name evidence="3" type="ORF">NX773_15290</name>
</gene>
<dbReference type="Proteomes" id="UP001205861">
    <property type="component" value="Unassembled WGS sequence"/>
</dbReference>
<feature type="chain" id="PRO_5046861080" evidence="2">
    <location>
        <begin position="24"/>
        <end position="132"/>
    </location>
</feature>
<reference evidence="3 4" key="1">
    <citation type="submission" date="2022-08" db="EMBL/GenBank/DDBJ databases">
        <title>Reclassification of Massilia species as members of the genera Telluria, Duganella, Pseudoduganella, Mokoshia gen. nov. and Zemynaea gen. nov. using orthogonal and non-orthogonal genome-based approaches.</title>
        <authorList>
            <person name="Bowman J.P."/>
        </authorList>
    </citation>
    <scope>NUCLEOTIDE SEQUENCE [LARGE SCALE GENOMIC DNA]</scope>
    <source>
        <strain evidence="3 4">JCM 31607</strain>
    </source>
</reference>
<organism evidence="3 4">
    <name type="scientific">Massilia solisilvae</name>
    <dbReference type="NCBI Taxonomy" id="1811225"/>
    <lineage>
        <taxon>Bacteria</taxon>
        <taxon>Pseudomonadati</taxon>
        <taxon>Pseudomonadota</taxon>
        <taxon>Betaproteobacteria</taxon>
        <taxon>Burkholderiales</taxon>
        <taxon>Oxalobacteraceae</taxon>
        <taxon>Telluria group</taxon>
        <taxon>Massilia</taxon>
    </lineage>
</organism>
<evidence type="ECO:0000313" key="4">
    <source>
        <dbReference type="Proteomes" id="UP001205861"/>
    </source>
</evidence>
<dbReference type="InterPro" id="IPR021333">
    <property type="entry name" value="DUF2946"/>
</dbReference>
<keyword evidence="4" id="KW-1185">Reference proteome</keyword>
<proteinExistence type="predicted"/>